<reference evidence="1" key="2">
    <citation type="submission" date="2007-03" db="EMBL/GenBank/DDBJ databases">
        <authorList>
            <consortium name="The International Medicago Genome Annotation Group"/>
        </authorList>
    </citation>
    <scope>NUCLEOTIDE SEQUENCE</scope>
</reference>
<dbReference type="EMBL" id="AC148762">
    <property type="protein sequence ID" value="ABD32211.1"/>
    <property type="molecule type" value="Genomic_DNA"/>
</dbReference>
<dbReference type="EMBL" id="AC166313">
    <property type="protein sequence ID" value="ABN08922.1"/>
    <property type="molecule type" value="Genomic_DNA"/>
</dbReference>
<evidence type="ECO:0000313" key="1">
    <source>
        <dbReference type="EMBL" id="ABD32211.1"/>
    </source>
</evidence>
<protein>
    <submittedName>
        <fullName evidence="1">Uncharacterized protein</fullName>
    </submittedName>
</protein>
<accession>Q2HVS6</accession>
<name>Q2HVS6_MEDTR</name>
<reference evidence="1" key="1">
    <citation type="submission" date="2005-04" db="EMBL/GenBank/DDBJ databases">
        <authorList>
            <person name="Town C.D."/>
        </authorList>
    </citation>
    <scope>NUCLEOTIDE SEQUENCE</scope>
</reference>
<dbReference type="AlphaFoldDB" id="Q2HVS6"/>
<gene>
    <name evidence="1" type="ORF">MtrDRAFT_AC148762g10v2</name>
    <name evidence="2" type="ORF">MtrDRAFT_AC166313g22v2</name>
</gene>
<proteinExistence type="predicted"/>
<sequence>MYLDNQSVCVSYRAILDNLMVAIEVVPYTKFKTKFERNRGERDREERKRREVGDFSCLVRREIEKREE</sequence>
<evidence type="ECO:0000313" key="2">
    <source>
        <dbReference type="EMBL" id="ABN08922.1"/>
    </source>
</evidence>
<organism evidence="1">
    <name type="scientific">Medicago truncatula</name>
    <name type="common">Barrel medic</name>
    <name type="synonym">Medicago tribuloides</name>
    <dbReference type="NCBI Taxonomy" id="3880"/>
    <lineage>
        <taxon>Eukaryota</taxon>
        <taxon>Viridiplantae</taxon>
        <taxon>Streptophyta</taxon>
        <taxon>Embryophyta</taxon>
        <taxon>Tracheophyta</taxon>
        <taxon>Spermatophyta</taxon>
        <taxon>Magnoliopsida</taxon>
        <taxon>eudicotyledons</taxon>
        <taxon>Gunneridae</taxon>
        <taxon>Pentapetalae</taxon>
        <taxon>rosids</taxon>
        <taxon>fabids</taxon>
        <taxon>Fabales</taxon>
        <taxon>Fabaceae</taxon>
        <taxon>Papilionoideae</taxon>
        <taxon>50 kb inversion clade</taxon>
        <taxon>NPAAA clade</taxon>
        <taxon>Hologalegina</taxon>
        <taxon>IRL clade</taxon>
        <taxon>Trifolieae</taxon>
        <taxon>Medicago</taxon>
    </lineage>
</organism>